<gene>
    <name evidence="8" type="ORF">PSIN1315_LOCUS14331</name>
</gene>
<feature type="compositionally biased region" description="Basic and acidic residues" evidence="6">
    <location>
        <begin position="250"/>
        <end position="260"/>
    </location>
</feature>
<feature type="region of interest" description="Disordered" evidence="6">
    <location>
        <begin position="123"/>
        <end position="177"/>
    </location>
</feature>
<dbReference type="Gene3D" id="2.40.30.10">
    <property type="entry name" value="Translation factors"/>
    <property type="match status" value="2"/>
</dbReference>
<dbReference type="GO" id="GO:0003924">
    <property type="term" value="F:GTPase activity"/>
    <property type="evidence" value="ECO:0007669"/>
    <property type="project" value="InterPro"/>
</dbReference>
<protein>
    <recommendedName>
        <fullName evidence="7">Tr-type G domain-containing protein</fullName>
    </recommendedName>
</protein>
<dbReference type="InterPro" id="IPR000795">
    <property type="entry name" value="T_Tr_GTP-bd_dom"/>
</dbReference>
<dbReference type="CDD" id="cd01887">
    <property type="entry name" value="IF2_eIF5B"/>
    <property type="match status" value="1"/>
</dbReference>
<keyword evidence="4" id="KW-0648">Protein biosynthesis</keyword>
<dbReference type="GO" id="GO:0005737">
    <property type="term" value="C:cytoplasm"/>
    <property type="evidence" value="ECO:0007669"/>
    <property type="project" value="TreeGrafter"/>
</dbReference>
<evidence type="ECO:0000313" key="8">
    <source>
        <dbReference type="EMBL" id="CAE0153720.1"/>
    </source>
</evidence>
<sequence>MGVPAHTKHGRPVTTLAFRVRGPQSSAVTAQLNRWLATVVPEAIDTESQDHAYHHEVRIEAWKVGPLLRMRLADGRGFEQTLREDLGVALRVARRGGASTFSFECPSSDDAERAEQFLHETLRSAASRQGEQSRSRQSEQLQQQRFNFSDSASRPAQPKKRAQQQEEQKKAAARRDGPVILPEAATLRELASLFGVPALRLRRVLDQLDMASDNSALLSMDVAELVAAEVGVETARPERRGELTTEEEREATSEYKDHPPRAPVVAVMGHVDHGKTTLLDALRSSSVAAAEAGGITQHVGAFVVDLPESGRSITVLDTPGHAAFAAMRERGAQVTDVAVVVVAADDGVMPQTEEVLNTTYRAGIPIVVAINKCDKPGADPAAVREELATRYNVALEGHPAFGGGGDVQHVEISALKRTGLRELEEAVMLQAEIMELRGDPDEVGHGVVIESRVKKGRGTVCTTVVTKGSLTKGDYVVIGSEYGRVKLLRRPGGGAMGEERGGRQGAEIKRAGPSEPVEVYGLDAVPEAGETLMVVGSERRAREVARERQFASSQGAARAMVSEAARRSRAENEEREMLLRARRRQMDADFEAQGFYNPRYRAKLIALKLEEEAGDETRARAAEAEARSRAFADGVIEGELECVPVIVKADVAGTNEALVDMLNTLSSRSPLPIKVLRAEVGVISDGDVREAAGQGAAVVGFNVGTSGKAVERLAEREGVLVLRSRVIYELIHQVGEHVAGLLPGRKKIVKAGDAEVAALFEVKGKRGEAGTKILGVRVADGKLLSAGHVRVLRDGEVVHEGAVTTLRRGDKAIKEAVKGSECGLVLQGFSDAQVGDTLECMEMSVIKTKVVQAQDGSLSFQQ</sequence>
<keyword evidence="3" id="KW-0547">Nucleotide-binding</keyword>
<dbReference type="Pfam" id="PF00009">
    <property type="entry name" value="GTP_EFTU"/>
    <property type="match status" value="1"/>
</dbReference>
<keyword evidence="2" id="KW-0396">Initiation factor</keyword>
<reference evidence="8" key="1">
    <citation type="submission" date="2021-01" db="EMBL/GenBank/DDBJ databases">
        <authorList>
            <person name="Corre E."/>
            <person name="Pelletier E."/>
            <person name="Niang G."/>
            <person name="Scheremetjew M."/>
            <person name="Finn R."/>
            <person name="Kale V."/>
            <person name="Holt S."/>
            <person name="Cochrane G."/>
            <person name="Meng A."/>
            <person name="Brown T."/>
            <person name="Cohen L."/>
        </authorList>
    </citation>
    <scope>NUCLEOTIDE SEQUENCE</scope>
    <source>
        <strain evidence="8">RCC927</strain>
    </source>
</reference>
<dbReference type="InterPro" id="IPR015760">
    <property type="entry name" value="TIF_IF2"/>
</dbReference>
<dbReference type="SUPFAM" id="SSF52156">
    <property type="entry name" value="Initiation factor IF2/eIF5b, domain 3"/>
    <property type="match status" value="1"/>
</dbReference>
<dbReference type="SUPFAM" id="SSF52540">
    <property type="entry name" value="P-loop containing nucleoside triphosphate hydrolases"/>
    <property type="match status" value="1"/>
</dbReference>
<evidence type="ECO:0000256" key="2">
    <source>
        <dbReference type="ARBA" id="ARBA00022540"/>
    </source>
</evidence>
<dbReference type="InterPro" id="IPR023115">
    <property type="entry name" value="TIF_IF2_dom3"/>
</dbReference>
<dbReference type="GO" id="GO:0005525">
    <property type="term" value="F:GTP binding"/>
    <property type="evidence" value="ECO:0007669"/>
    <property type="project" value="UniProtKB-KW"/>
</dbReference>
<dbReference type="CDD" id="cd03692">
    <property type="entry name" value="mtIF2_IVc"/>
    <property type="match status" value="1"/>
</dbReference>
<dbReference type="FunFam" id="3.40.50.300:FF:000019">
    <property type="entry name" value="Translation initiation factor IF-2"/>
    <property type="match status" value="1"/>
</dbReference>
<dbReference type="PANTHER" id="PTHR43381:SF20">
    <property type="entry name" value="TRANSLATION INITIATION FACTOR IF-2, MITOCHONDRIAL"/>
    <property type="match status" value="1"/>
</dbReference>
<dbReference type="NCBIfam" id="TIGR00231">
    <property type="entry name" value="small_GTP"/>
    <property type="match status" value="1"/>
</dbReference>
<dbReference type="GO" id="GO:0003743">
    <property type="term" value="F:translation initiation factor activity"/>
    <property type="evidence" value="ECO:0007669"/>
    <property type="project" value="UniProtKB-KW"/>
</dbReference>
<organism evidence="8">
    <name type="scientific">Prasinoderma singulare</name>
    <dbReference type="NCBI Taxonomy" id="676789"/>
    <lineage>
        <taxon>Eukaryota</taxon>
        <taxon>Viridiplantae</taxon>
        <taxon>Prasinodermophyta</taxon>
        <taxon>Prasinodermophyceae</taxon>
        <taxon>Prasinodermales</taxon>
        <taxon>Prasinodermaceae</taxon>
        <taxon>Prasinoderma</taxon>
    </lineage>
</organism>
<evidence type="ECO:0000256" key="3">
    <source>
        <dbReference type="ARBA" id="ARBA00022741"/>
    </source>
</evidence>
<feature type="domain" description="Tr-type G" evidence="7">
    <location>
        <begin position="260"/>
        <end position="437"/>
    </location>
</feature>
<feature type="compositionally biased region" description="Basic and acidic residues" evidence="6">
    <location>
        <begin position="163"/>
        <end position="177"/>
    </location>
</feature>
<dbReference type="Pfam" id="PF11987">
    <property type="entry name" value="IF-2"/>
    <property type="match status" value="1"/>
</dbReference>
<dbReference type="EMBL" id="HBHY01022382">
    <property type="protein sequence ID" value="CAE0153720.1"/>
    <property type="molecule type" value="Transcribed_RNA"/>
</dbReference>
<evidence type="ECO:0000256" key="6">
    <source>
        <dbReference type="SAM" id="MobiDB-lite"/>
    </source>
</evidence>
<dbReference type="Pfam" id="PF22042">
    <property type="entry name" value="EF-G_D2"/>
    <property type="match status" value="1"/>
</dbReference>
<comment type="similarity">
    <text evidence="1">Belongs to the TRAFAC class translation factor GTPase superfamily. Classic translation factor GTPase family. IF-2 subfamily.</text>
</comment>
<dbReference type="PROSITE" id="PS51722">
    <property type="entry name" value="G_TR_2"/>
    <property type="match status" value="1"/>
</dbReference>
<dbReference type="InterPro" id="IPR027417">
    <property type="entry name" value="P-loop_NTPase"/>
</dbReference>
<evidence type="ECO:0000256" key="1">
    <source>
        <dbReference type="ARBA" id="ARBA00007733"/>
    </source>
</evidence>
<dbReference type="FunFam" id="2.40.30.10:FF:000008">
    <property type="entry name" value="Translation initiation factor IF-2"/>
    <property type="match status" value="1"/>
</dbReference>
<accession>A0A7S3C473</accession>
<name>A0A7S3C473_9VIRI</name>
<dbReference type="SUPFAM" id="SSF50447">
    <property type="entry name" value="Translation proteins"/>
    <property type="match status" value="2"/>
</dbReference>
<dbReference type="InterPro" id="IPR036925">
    <property type="entry name" value="TIF_IF2_dom3_sf"/>
</dbReference>
<dbReference type="InterPro" id="IPR005225">
    <property type="entry name" value="Small_GTP-bd"/>
</dbReference>
<dbReference type="InterPro" id="IPR053905">
    <property type="entry name" value="EF-G-like_DII"/>
</dbReference>
<evidence type="ECO:0000256" key="5">
    <source>
        <dbReference type="ARBA" id="ARBA00023134"/>
    </source>
</evidence>
<dbReference type="AlphaFoldDB" id="A0A7S3C473"/>
<evidence type="ECO:0000259" key="7">
    <source>
        <dbReference type="PROSITE" id="PS51722"/>
    </source>
</evidence>
<dbReference type="SMART" id="SM00173">
    <property type="entry name" value="RAS"/>
    <property type="match status" value="1"/>
</dbReference>
<dbReference type="Gene3D" id="3.40.50.300">
    <property type="entry name" value="P-loop containing nucleotide triphosphate hydrolases"/>
    <property type="match status" value="1"/>
</dbReference>
<feature type="region of interest" description="Disordered" evidence="6">
    <location>
        <begin position="236"/>
        <end position="260"/>
    </location>
</feature>
<evidence type="ECO:0000256" key="4">
    <source>
        <dbReference type="ARBA" id="ARBA00022917"/>
    </source>
</evidence>
<dbReference type="FunFam" id="3.40.50.10050:FF:000001">
    <property type="entry name" value="Translation initiation factor IF-2"/>
    <property type="match status" value="1"/>
</dbReference>
<keyword evidence="5" id="KW-0342">GTP-binding</keyword>
<dbReference type="PANTHER" id="PTHR43381">
    <property type="entry name" value="TRANSLATION INITIATION FACTOR IF-2-RELATED"/>
    <property type="match status" value="1"/>
</dbReference>
<proteinExistence type="inferred from homology"/>
<dbReference type="Gene3D" id="3.40.50.10050">
    <property type="entry name" value="Translation initiation factor IF- 2, domain 3"/>
    <property type="match status" value="1"/>
</dbReference>
<dbReference type="InterPro" id="IPR009000">
    <property type="entry name" value="Transl_B-barrel_sf"/>
</dbReference>